<organism evidence="1 2">
    <name type="scientific">Pseudoalteromonas luteoviolacea DSM 6061</name>
    <dbReference type="NCBI Taxonomy" id="1365250"/>
    <lineage>
        <taxon>Bacteria</taxon>
        <taxon>Pseudomonadati</taxon>
        <taxon>Pseudomonadota</taxon>
        <taxon>Gammaproteobacteria</taxon>
        <taxon>Alteromonadales</taxon>
        <taxon>Pseudoalteromonadaceae</taxon>
        <taxon>Pseudoalteromonas</taxon>
    </lineage>
</organism>
<sequence>MNKSKIINSLVNKNLERNKGARFCGCVICLVDRKPGVGPNNK</sequence>
<evidence type="ECO:0000313" key="2">
    <source>
        <dbReference type="Proteomes" id="UP000076643"/>
    </source>
</evidence>
<dbReference type="RefSeq" id="WP_264373376.1">
    <property type="nucleotide sequence ID" value="NZ_AQHB01000025.1"/>
</dbReference>
<dbReference type="Proteomes" id="UP000076643">
    <property type="component" value="Unassembled WGS sequence"/>
</dbReference>
<comment type="caution">
    <text evidence="1">The sequence shown here is derived from an EMBL/GenBank/DDBJ whole genome shotgun (WGS) entry which is preliminary data.</text>
</comment>
<dbReference type="EMBL" id="AUYB01000078">
    <property type="protein sequence ID" value="KZN43606.1"/>
    <property type="molecule type" value="Genomic_DNA"/>
</dbReference>
<evidence type="ECO:0000313" key="1">
    <source>
        <dbReference type="EMBL" id="KZN43606.1"/>
    </source>
</evidence>
<proteinExistence type="predicted"/>
<reference evidence="1 2" key="1">
    <citation type="submission" date="2013-07" db="EMBL/GenBank/DDBJ databases">
        <title>Comparative Genomic and Metabolomic Analysis of Twelve Strains of Pseudoalteromonas luteoviolacea.</title>
        <authorList>
            <person name="Vynne N.G."/>
            <person name="Mansson M."/>
            <person name="Gram L."/>
        </authorList>
    </citation>
    <scope>NUCLEOTIDE SEQUENCE [LARGE SCALE GENOMIC DNA]</scope>
    <source>
        <strain evidence="1 2">DSM 6061</strain>
    </source>
</reference>
<accession>A0A166YXA9</accession>
<protein>
    <submittedName>
        <fullName evidence="1">Uncharacterized protein</fullName>
    </submittedName>
</protein>
<gene>
    <name evidence="1" type="ORF">N475_08535</name>
</gene>
<dbReference type="GeneID" id="80426682"/>
<dbReference type="AlphaFoldDB" id="A0A166YXA9"/>
<dbReference type="PATRIC" id="fig|1365250.3.peg.687"/>
<keyword evidence="2" id="KW-1185">Reference proteome</keyword>
<name>A0A166YXA9_9GAMM</name>